<dbReference type="AlphaFoldDB" id="A0A7R7ZY82"/>
<dbReference type="RefSeq" id="XP_041542633.1">
    <property type="nucleotide sequence ID" value="XM_041688894.1"/>
</dbReference>
<gene>
    <name evidence="1" type="ORF">AKAW2_40553A</name>
</gene>
<dbReference type="EMBL" id="AP024428">
    <property type="protein sequence ID" value="BCR98870.1"/>
    <property type="molecule type" value="Genomic_DNA"/>
</dbReference>
<evidence type="ECO:0000313" key="2">
    <source>
        <dbReference type="Proteomes" id="UP000661280"/>
    </source>
</evidence>
<reference evidence="1" key="2">
    <citation type="submission" date="2021-02" db="EMBL/GenBank/DDBJ databases">
        <title>Aspergillus luchuensis mut. kawachii IFO 4304 genome sequence.</title>
        <authorList>
            <person name="Mori K."/>
            <person name="Kadooka C."/>
            <person name="Goto M."/>
            <person name="Futagami T."/>
        </authorList>
    </citation>
    <scope>NUCLEOTIDE SEQUENCE</scope>
    <source>
        <strain evidence="1">IFO 4308</strain>
    </source>
</reference>
<dbReference type="Proteomes" id="UP000661280">
    <property type="component" value="Chromosome 4"/>
</dbReference>
<dbReference type="KEGG" id="aluc:AKAW2_40553A"/>
<dbReference type="GeneID" id="64960192"/>
<protein>
    <submittedName>
        <fullName evidence="1">Uncharacterized protein</fullName>
    </submittedName>
</protein>
<proteinExistence type="predicted"/>
<organism evidence="1 2">
    <name type="scientific">Aspergillus kawachii</name>
    <name type="common">White koji mold</name>
    <name type="synonym">Aspergillus awamori var. kawachi</name>
    <dbReference type="NCBI Taxonomy" id="1069201"/>
    <lineage>
        <taxon>Eukaryota</taxon>
        <taxon>Fungi</taxon>
        <taxon>Dikarya</taxon>
        <taxon>Ascomycota</taxon>
        <taxon>Pezizomycotina</taxon>
        <taxon>Eurotiomycetes</taxon>
        <taxon>Eurotiomycetidae</taxon>
        <taxon>Eurotiales</taxon>
        <taxon>Aspergillaceae</taxon>
        <taxon>Aspergillus</taxon>
        <taxon>Aspergillus subgen. Circumdati</taxon>
    </lineage>
</organism>
<name>A0A7R7ZY82_ASPKA</name>
<reference evidence="1" key="1">
    <citation type="submission" date="2021-01" db="EMBL/GenBank/DDBJ databases">
        <authorList>
            <consortium name="Aspergillus luchuensis mut. kawachii IFO 4304 genome sequencing consortium"/>
            <person name="Kazuki M."/>
            <person name="Futagami T."/>
        </authorList>
    </citation>
    <scope>NUCLEOTIDE SEQUENCE</scope>
    <source>
        <strain evidence="1">IFO 4308</strain>
    </source>
</reference>
<keyword evidence="2" id="KW-1185">Reference proteome</keyword>
<evidence type="ECO:0000313" key="1">
    <source>
        <dbReference type="EMBL" id="BCR98870.1"/>
    </source>
</evidence>
<accession>A0A7R7ZY82</accession>
<sequence length="104" mass="11960">MKHILFFHGICSLSNINGLASPLYDLQNSTINILDMAFSCNSNFCRFFGTSMWIRQAFYSPSSFLHLKQVCELPANNTPFLWFSPSTNQHSQVFVRYLGDEQLL</sequence>